<keyword evidence="2" id="KW-0547">Nucleotide-binding</keyword>
<dbReference type="Gene3D" id="3.30.565.10">
    <property type="entry name" value="Histidine kinase-like ATPase, C-terminal domain"/>
    <property type="match status" value="1"/>
</dbReference>
<dbReference type="RefSeq" id="WP_196420812.1">
    <property type="nucleotide sequence ID" value="NZ_JADQTO010000051.1"/>
</dbReference>
<protein>
    <submittedName>
        <fullName evidence="2">ATP-binding protein</fullName>
    </submittedName>
</protein>
<dbReference type="SUPFAM" id="SSF55874">
    <property type="entry name" value="ATPase domain of HSP90 chaperone/DNA topoisomerase II/histidine kinase"/>
    <property type="match status" value="1"/>
</dbReference>
<dbReference type="EMBL" id="JADQTO010000051">
    <property type="protein sequence ID" value="MBG0569047.1"/>
    <property type="molecule type" value="Genomic_DNA"/>
</dbReference>
<keyword evidence="2" id="KW-0067">ATP-binding</keyword>
<feature type="domain" description="Histidine kinase/HSP90-like ATPase" evidence="1">
    <location>
        <begin position="3"/>
        <end position="45"/>
    </location>
</feature>
<dbReference type="InterPro" id="IPR003594">
    <property type="entry name" value="HATPase_dom"/>
</dbReference>
<dbReference type="InterPro" id="IPR036890">
    <property type="entry name" value="HATPase_C_sf"/>
</dbReference>
<name>A0A931CJY0_9ACTN</name>
<keyword evidence="3" id="KW-1185">Reference proteome</keyword>
<dbReference type="Proteomes" id="UP000598146">
    <property type="component" value="Unassembled WGS sequence"/>
</dbReference>
<comment type="caution">
    <text evidence="2">The sequence shown here is derived from an EMBL/GenBank/DDBJ whole genome shotgun (WGS) entry which is preliminary data.</text>
</comment>
<sequence>MATTKSGTGLGLYLVHKLATAGNLQVRYQPNKPHGATFILTLPRPST</sequence>
<dbReference type="Pfam" id="PF02518">
    <property type="entry name" value="HATPase_c"/>
    <property type="match status" value="1"/>
</dbReference>
<organism evidence="2 3">
    <name type="scientific">Actinoplanes aureus</name>
    <dbReference type="NCBI Taxonomy" id="2792083"/>
    <lineage>
        <taxon>Bacteria</taxon>
        <taxon>Bacillati</taxon>
        <taxon>Actinomycetota</taxon>
        <taxon>Actinomycetes</taxon>
        <taxon>Micromonosporales</taxon>
        <taxon>Micromonosporaceae</taxon>
        <taxon>Actinoplanes</taxon>
    </lineage>
</organism>
<evidence type="ECO:0000313" key="2">
    <source>
        <dbReference type="EMBL" id="MBG0569047.1"/>
    </source>
</evidence>
<gene>
    <name evidence="2" type="ORF">I4J89_47330</name>
</gene>
<accession>A0A931CJY0</accession>
<dbReference type="AlphaFoldDB" id="A0A931CJY0"/>
<proteinExistence type="predicted"/>
<reference evidence="2" key="1">
    <citation type="submission" date="2020-11" db="EMBL/GenBank/DDBJ databases">
        <title>Isolation and identification of active actinomycetes.</title>
        <authorList>
            <person name="Sun X."/>
        </authorList>
    </citation>
    <scope>NUCLEOTIDE SEQUENCE</scope>
    <source>
        <strain evidence="2">NEAU-A11</strain>
    </source>
</reference>
<evidence type="ECO:0000259" key="1">
    <source>
        <dbReference type="Pfam" id="PF02518"/>
    </source>
</evidence>
<evidence type="ECO:0000313" key="3">
    <source>
        <dbReference type="Proteomes" id="UP000598146"/>
    </source>
</evidence>
<dbReference type="GO" id="GO:0005524">
    <property type="term" value="F:ATP binding"/>
    <property type="evidence" value="ECO:0007669"/>
    <property type="project" value="UniProtKB-KW"/>
</dbReference>